<dbReference type="GO" id="GO:0051287">
    <property type="term" value="F:NAD binding"/>
    <property type="evidence" value="ECO:0007669"/>
    <property type="project" value="InterPro"/>
</dbReference>
<dbReference type="EC" id="1.2.1.38" evidence="7"/>
<keyword evidence="2" id="KW-0055">Arginine biosynthesis</keyword>
<dbReference type="GO" id="GO:0005737">
    <property type="term" value="C:cytoplasm"/>
    <property type="evidence" value="ECO:0007669"/>
    <property type="project" value="InterPro"/>
</dbReference>
<reference evidence="7" key="2">
    <citation type="journal article" date="2021" name="PeerJ">
        <title>Extensive microbial diversity within the chicken gut microbiome revealed by metagenomics and culture.</title>
        <authorList>
            <person name="Gilroy R."/>
            <person name="Ravi A."/>
            <person name="Getino M."/>
            <person name="Pursley I."/>
            <person name="Horton D.L."/>
            <person name="Alikhan N.F."/>
            <person name="Baker D."/>
            <person name="Gharbi K."/>
            <person name="Hall N."/>
            <person name="Watson M."/>
            <person name="Adriaenssens E.M."/>
            <person name="Foster-Nyarko E."/>
            <person name="Jarju S."/>
            <person name="Secka A."/>
            <person name="Antonio M."/>
            <person name="Oren A."/>
            <person name="Chaudhuri R.R."/>
            <person name="La Ragione R."/>
            <person name="Hildebrand F."/>
            <person name="Pallen M.J."/>
        </authorList>
    </citation>
    <scope>NUCLEOTIDE SEQUENCE</scope>
    <source>
        <strain evidence="7">10406</strain>
    </source>
</reference>
<feature type="domain" description="Semialdehyde dehydrogenase NAD-binding" evidence="6">
    <location>
        <begin position="3"/>
        <end position="104"/>
    </location>
</feature>
<dbReference type="NCBIfam" id="TIGR01851">
    <property type="entry name" value="argC_other"/>
    <property type="match status" value="1"/>
</dbReference>
<dbReference type="InterPro" id="IPR010136">
    <property type="entry name" value="AGPR_type-2"/>
</dbReference>
<evidence type="ECO:0000256" key="4">
    <source>
        <dbReference type="ARBA" id="ARBA00022857"/>
    </source>
</evidence>
<name>A0A9D1N9Z9_9FIRM</name>
<protein>
    <submittedName>
        <fullName evidence="7">N-acetyl-gamma-glutamyl-phosphate reductase</fullName>
        <ecNumber evidence="7">1.2.1.38</ecNumber>
    </submittedName>
</protein>
<dbReference type="GO" id="GO:0003942">
    <property type="term" value="F:N-acetyl-gamma-glutamyl-phosphate reductase activity"/>
    <property type="evidence" value="ECO:0007669"/>
    <property type="project" value="UniProtKB-EC"/>
</dbReference>
<evidence type="ECO:0000313" key="8">
    <source>
        <dbReference type="Proteomes" id="UP000886857"/>
    </source>
</evidence>
<accession>A0A9D1N9Z9</accession>
<dbReference type="Pfam" id="PF01118">
    <property type="entry name" value="Semialdhyde_dh"/>
    <property type="match status" value="1"/>
</dbReference>
<dbReference type="InterPro" id="IPR000534">
    <property type="entry name" value="Semialdehyde_DH_NAD-bd"/>
</dbReference>
<dbReference type="Gene3D" id="3.30.360.10">
    <property type="entry name" value="Dihydrodipicolinate Reductase, domain 2"/>
    <property type="match status" value="1"/>
</dbReference>
<dbReference type="Proteomes" id="UP000886857">
    <property type="component" value="Unassembled WGS sequence"/>
</dbReference>
<sequence>MKTVFIDGREGTTGLRIESRIAARPDLREIVLPDELRKDSAARKDAIAAADIVFLCLPDAAAREAAELAEGSGATLIDASTAHRTAAGWEYGFPELSAERAERIASSKRIAVPGCHASGFVALVSPLVAAGILPASARLGCFSLTGYSGGGKKMIADYERAGAEYAAPRQYALAQQHKHLPEMKAACGLETAPVFCPVVGNFYSGMEVTVPLFVSDLAGGAGAADIRKIYSELYDGDIVFYRENADEAGFLSAGAYAGKDTMEISVHGSEERILLTARFDNLGKGASGAAVECMNLVLGDEPGKGLVLN</sequence>
<keyword evidence="5 7" id="KW-0560">Oxidoreductase</keyword>
<dbReference type="CDD" id="cd23935">
    <property type="entry name" value="AGPR_2_C"/>
    <property type="match status" value="1"/>
</dbReference>
<keyword evidence="4" id="KW-0521">NADP</keyword>
<evidence type="ECO:0000256" key="3">
    <source>
        <dbReference type="ARBA" id="ARBA00022605"/>
    </source>
</evidence>
<dbReference type="GO" id="GO:0006526">
    <property type="term" value="P:L-arginine biosynthetic process"/>
    <property type="evidence" value="ECO:0007669"/>
    <property type="project" value="UniProtKB-KW"/>
</dbReference>
<evidence type="ECO:0000259" key="6">
    <source>
        <dbReference type="SMART" id="SM00859"/>
    </source>
</evidence>
<evidence type="ECO:0000256" key="1">
    <source>
        <dbReference type="ARBA" id="ARBA00022490"/>
    </source>
</evidence>
<evidence type="ECO:0000256" key="5">
    <source>
        <dbReference type="ARBA" id="ARBA00023002"/>
    </source>
</evidence>
<dbReference type="Pfam" id="PF22698">
    <property type="entry name" value="Semialdhyde_dhC_1"/>
    <property type="match status" value="1"/>
</dbReference>
<dbReference type="Gene3D" id="3.40.50.720">
    <property type="entry name" value="NAD(P)-binding Rossmann-like Domain"/>
    <property type="match status" value="1"/>
</dbReference>
<keyword evidence="3" id="KW-0028">Amino-acid biosynthesis</keyword>
<dbReference type="PANTHER" id="PTHR32338:SF10">
    <property type="entry name" value="N-ACETYL-GAMMA-GLUTAMYL-PHOSPHATE REDUCTASE, CHLOROPLASTIC-RELATED"/>
    <property type="match status" value="1"/>
</dbReference>
<proteinExistence type="predicted"/>
<dbReference type="InterPro" id="IPR058924">
    <property type="entry name" value="AGPR_dimerisation_dom"/>
</dbReference>
<dbReference type="InterPro" id="IPR036291">
    <property type="entry name" value="NAD(P)-bd_dom_sf"/>
</dbReference>
<dbReference type="SMART" id="SM00859">
    <property type="entry name" value="Semialdhyde_dh"/>
    <property type="match status" value="1"/>
</dbReference>
<dbReference type="SUPFAM" id="SSF55347">
    <property type="entry name" value="Glyceraldehyde-3-phosphate dehydrogenase-like, C-terminal domain"/>
    <property type="match status" value="1"/>
</dbReference>
<gene>
    <name evidence="7" type="primary">argC</name>
    <name evidence="7" type="ORF">IAC73_03980</name>
</gene>
<organism evidence="7 8">
    <name type="scientific">Candidatus Limadaptatus stercoripullorum</name>
    <dbReference type="NCBI Taxonomy" id="2840846"/>
    <lineage>
        <taxon>Bacteria</taxon>
        <taxon>Bacillati</taxon>
        <taxon>Bacillota</taxon>
        <taxon>Clostridia</taxon>
        <taxon>Eubacteriales</taxon>
        <taxon>Candidatus Limadaptatus</taxon>
    </lineage>
</organism>
<dbReference type="InterPro" id="IPR050085">
    <property type="entry name" value="AGPR"/>
</dbReference>
<dbReference type="PANTHER" id="PTHR32338">
    <property type="entry name" value="N-ACETYL-GAMMA-GLUTAMYL-PHOSPHATE REDUCTASE, CHLOROPLASTIC-RELATED-RELATED"/>
    <property type="match status" value="1"/>
</dbReference>
<dbReference type="SUPFAM" id="SSF51735">
    <property type="entry name" value="NAD(P)-binding Rossmann-fold domains"/>
    <property type="match status" value="1"/>
</dbReference>
<evidence type="ECO:0000313" key="7">
    <source>
        <dbReference type="EMBL" id="HIU98984.1"/>
    </source>
</evidence>
<dbReference type="EMBL" id="DVOE01000060">
    <property type="protein sequence ID" value="HIU98984.1"/>
    <property type="molecule type" value="Genomic_DNA"/>
</dbReference>
<keyword evidence="1" id="KW-0963">Cytoplasm</keyword>
<reference evidence="7" key="1">
    <citation type="submission" date="2020-10" db="EMBL/GenBank/DDBJ databases">
        <authorList>
            <person name="Gilroy R."/>
        </authorList>
    </citation>
    <scope>NUCLEOTIDE SEQUENCE</scope>
    <source>
        <strain evidence="7">10406</strain>
    </source>
</reference>
<dbReference type="AlphaFoldDB" id="A0A9D1N9Z9"/>
<evidence type="ECO:0000256" key="2">
    <source>
        <dbReference type="ARBA" id="ARBA00022571"/>
    </source>
</evidence>
<comment type="caution">
    <text evidence="7">The sequence shown here is derived from an EMBL/GenBank/DDBJ whole genome shotgun (WGS) entry which is preliminary data.</text>
</comment>